<dbReference type="GO" id="GO:0005524">
    <property type="term" value="F:ATP binding"/>
    <property type="evidence" value="ECO:0007669"/>
    <property type="project" value="UniProtKB-KW"/>
</dbReference>
<organism evidence="8 9">
    <name type="scientific">Zymomonas mobilis subsp. pomaceae (strain ATCC 29192 / DSM 22645 / JCM 10191 / CCUG 17912 / NBRC 13757 / NCIMB 11200 / NRRL B-4491 / Barker I)</name>
    <dbReference type="NCBI Taxonomy" id="579138"/>
    <lineage>
        <taxon>Bacteria</taxon>
        <taxon>Pseudomonadati</taxon>
        <taxon>Pseudomonadota</taxon>
        <taxon>Alphaproteobacteria</taxon>
        <taxon>Sphingomonadales</taxon>
        <taxon>Zymomonadaceae</taxon>
        <taxon>Zymomonas</taxon>
    </lineage>
</organism>
<dbReference type="Proteomes" id="UP000000491">
    <property type="component" value="Chromosome"/>
</dbReference>
<dbReference type="PROSITE" id="PS50893">
    <property type="entry name" value="ABC_TRANSPORTER_2"/>
    <property type="match status" value="1"/>
</dbReference>
<evidence type="ECO:0000259" key="7">
    <source>
        <dbReference type="PROSITE" id="PS50893"/>
    </source>
</evidence>
<evidence type="ECO:0000256" key="1">
    <source>
        <dbReference type="ARBA" id="ARBA00005417"/>
    </source>
</evidence>
<evidence type="ECO:0000256" key="3">
    <source>
        <dbReference type="ARBA" id="ARBA00022741"/>
    </source>
</evidence>
<dbReference type="EMBL" id="CP002865">
    <property type="protein sequence ID" value="AEI38427.1"/>
    <property type="molecule type" value="Genomic_DNA"/>
</dbReference>
<evidence type="ECO:0000256" key="2">
    <source>
        <dbReference type="ARBA" id="ARBA00022448"/>
    </source>
</evidence>
<dbReference type="RefSeq" id="WP_013934815.1">
    <property type="nucleotide sequence ID" value="NC_015709.1"/>
</dbReference>
<dbReference type="PROSITE" id="PS00211">
    <property type="entry name" value="ABC_TRANSPORTER_1"/>
    <property type="match status" value="1"/>
</dbReference>
<evidence type="ECO:0000256" key="5">
    <source>
        <dbReference type="ARBA" id="ARBA00022906"/>
    </source>
</evidence>
<dbReference type="HOGENOM" id="CLU_000604_1_11_5"/>
<dbReference type="CDD" id="cd03235">
    <property type="entry name" value="ABC_Metallic_Cations"/>
    <property type="match status" value="1"/>
</dbReference>
<dbReference type="PATRIC" id="fig|579138.3.peg.1630"/>
<sequence length="280" mass="30571">MVAKSTMGLFTHSLVMGMYLLGDPDSMTDAAIRLEHIAIAYNQKPVWSDLTLTLASGSLTAIVGPNGAGKSTLLKALLGEISLTSGHINRNNIKPSQYGYLPQAKNIDRNFPISVFDLALSGMLPTMGAFKSISQSQLQHINACLSRVGLNGLENRSINALSGGQFQRLLFGRLLVQDAQIIILDEPFVGIDIATIRELEKIIIEWHQEGRTVIAALHEIEQVARLFPQTLLMAHQKGLWGKTENILTTDHLNWAYGYEIAAPVGMGEINTVTADRNAVL</sequence>
<dbReference type="GO" id="GO:0016887">
    <property type="term" value="F:ATP hydrolysis activity"/>
    <property type="evidence" value="ECO:0007669"/>
    <property type="project" value="InterPro"/>
</dbReference>
<keyword evidence="5" id="KW-0862">Zinc</keyword>
<dbReference type="eggNOG" id="COG1121">
    <property type="taxonomic scope" value="Bacteria"/>
</dbReference>
<dbReference type="InterPro" id="IPR027417">
    <property type="entry name" value="P-loop_NTPase"/>
</dbReference>
<dbReference type="Pfam" id="PF00005">
    <property type="entry name" value="ABC_tran"/>
    <property type="match status" value="1"/>
</dbReference>
<proteinExistence type="inferred from homology"/>
<feature type="domain" description="ABC transporter" evidence="7">
    <location>
        <begin position="32"/>
        <end position="260"/>
    </location>
</feature>
<evidence type="ECO:0000313" key="9">
    <source>
        <dbReference type="Proteomes" id="UP000000491"/>
    </source>
</evidence>
<evidence type="ECO:0000256" key="4">
    <source>
        <dbReference type="ARBA" id="ARBA00022840"/>
    </source>
</evidence>
<comment type="similarity">
    <text evidence="1">Belongs to the ABC transporter superfamily.</text>
</comment>
<dbReference type="InterPro" id="IPR003593">
    <property type="entry name" value="AAA+_ATPase"/>
</dbReference>
<dbReference type="AlphaFoldDB" id="F8EW17"/>
<dbReference type="Gene3D" id="3.40.50.300">
    <property type="entry name" value="P-loop containing nucleotide triphosphate hydrolases"/>
    <property type="match status" value="1"/>
</dbReference>
<keyword evidence="2" id="KW-0813">Transport</keyword>
<keyword evidence="3" id="KW-0547">Nucleotide-binding</keyword>
<dbReference type="InterPro" id="IPR017871">
    <property type="entry name" value="ABC_transporter-like_CS"/>
</dbReference>
<dbReference type="PANTHER" id="PTHR42734">
    <property type="entry name" value="METAL TRANSPORT SYSTEM ATP-BINDING PROTEIN TM_0124-RELATED"/>
    <property type="match status" value="1"/>
</dbReference>
<gene>
    <name evidence="8" type="ordered locus">Zymop_1537</name>
</gene>
<keyword evidence="5" id="KW-0864">Zinc transport</keyword>
<dbReference type="GO" id="GO:0006829">
    <property type="term" value="P:zinc ion transport"/>
    <property type="evidence" value="ECO:0007669"/>
    <property type="project" value="UniProtKB-KW"/>
</dbReference>
<evidence type="ECO:0000256" key="6">
    <source>
        <dbReference type="ARBA" id="ARBA00023065"/>
    </source>
</evidence>
<accession>F8EW17</accession>
<dbReference type="SUPFAM" id="SSF52540">
    <property type="entry name" value="P-loop containing nucleoside triphosphate hydrolases"/>
    <property type="match status" value="1"/>
</dbReference>
<keyword evidence="6" id="KW-0406">Ion transport</keyword>
<keyword evidence="4" id="KW-0067">ATP-binding</keyword>
<protein>
    <submittedName>
        <fullName evidence="8">ABC transporter related protein</fullName>
    </submittedName>
</protein>
<evidence type="ECO:0000313" key="8">
    <source>
        <dbReference type="EMBL" id="AEI38427.1"/>
    </source>
</evidence>
<dbReference type="PANTHER" id="PTHR42734:SF5">
    <property type="entry name" value="IRON TRANSPORT SYSTEM ATP-BINDING PROTEIN HI_0361-RELATED"/>
    <property type="match status" value="1"/>
</dbReference>
<dbReference type="SMART" id="SM00382">
    <property type="entry name" value="AAA"/>
    <property type="match status" value="1"/>
</dbReference>
<dbReference type="STRING" id="579138.Zymop_1537"/>
<name>F8EW17_ZYMMT</name>
<dbReference type="KEGG" id="zmp:Zymop_1537"/>
<dbReference type="InterPro" id="IPR003439">
    <property type="entry name" value="ABC_transporter-like_ATP-bd"/>
</dbReference>
<reference evidence="8 9" key="1">
    <citation type="journal article" date="2011" name="J. Bacteriol.">
        <title>Genome sequence of the ethanol-producing Zymomonas mobilis subsp. pomaceae lectotype strain ATCC 29192.</title>
        <authorList>
            <person name="Kouvelis V.N."/>
            <person name="Davenport K.W."/>
            <person name="Brettin T.S."/>
            <person name="Bruce D."/>
            <person name="Detter C."/>
            <person name="Han C.S."/>
            <person name="Nolan M."/>
            <person name="Tapia R."/>
            <person name="Damoulaki A."/>
            <person name="Kyrpides N.C."/>
            <person name="Typas M.A."/>
            <person name="Pappas K.M."/>
        </authorList>
    </citation>
    <scope>NUCLEOTIDE SEQUENCE [LARGE SCALE GENOMIC DNA]</scope>
    <source>
        <strain evidence="9">ATCC 29192 / DSM 22645 / JCM 10191 / CCUG 17912 / NBRC 13757 / NCIMB 11200 / NRRL B-4491 / Barker I</strain>
    </source>
</reference>
<dbReference type="InterPro" id="IPR050153">
    <property type="entry name" value="Metal_Ion_Import_ABC"/>
</dbReference>